<evidence type="ECO:0000313" key="14">
    <source>
        <dbReference type="Proteomes" id="UP000295517"/>
    </source>
</evidence>
<evidence type="ECO:0000256" key="3">
    <source>
        <dbReference type="ARBA" id="ARBA00022475"/>
    </source>
</evidence>
<evidence type="ECO:0000313" key="12">
    <source>
        <dbReference type="EMBL" id="QBR83903.1"/>
    </source>
</evidence>
<evidence type="ECO:0000313" key="13">
    <source>
        <dbReference type="Proteomes" id="UP000054761"/>
    </source>
</evidence>
<accession>A0A0W0W1L4</accession>
<keyword evidence="13" id="KW-1185">Reference proteome</keyword>
<feature type="transmembrane region" description="Helical" evidence="9">
    <location>
        <begin position="13"/>
        <end position="33"/>
    </location>
</feature>
<dbReference type="Pfam" id="PF11356">
    <property type="entry name" value="T2SSC"/>
    <property type="match status" value="1"/>
</dbReference>
<keyword evidence="7 9" id="KW-1133">Transmembrane helix</keyword>
<dbReference type="InterPro" id="IPR024961">
    <property type="entry name" value="T2SS_GspC_N"/>
</dbReference>
<dbReference type="STRING" id="454.Lisr_1157"/>
<dbReference type="EMBL" id="CP038254">
    <property type="protein sequence ID" value="QBR83903.1"/>
    <property type="molecule type" value="Genomic_DNA"/>
</dbReference>
<evidence type="ECO:0000256" key="6">
    <source>
        <dbReference type="ARBA" id="ARBA00022927"/>
    </source>
</evidence>
<dbReference type="GO" id="GO:0005886">
    <property type="term" value="C:plasma membrane"/>
    <property type="evidence" value="ECO:0007669"/>
    <property type="project" value="UniProtKB-SubCell"/>
</dbReference>
<evidence type="ECO:0000256" key="9">
    <source>
        <dbReference type="SAM" id="Phobius"/>
    </source>
</evidence>
<keyword evidence="3" id="KW-1003">Cell membrane</keyword>
<gene>
    <name evidence="12" type="ORF">E3983_05805</name>
    <name evidence="11" type="ORF">Lisr_1157</name>
</gene>
<evidence type="ECO:0000256" key="7">
    <source>
        <dbReference type="ARBA" id="ARBA00022989"/>
    </source>
</evidence>
<evidence type="ECO:0000313" key="11">
    <source>
        <dbReference type="EMBL" id="KTD26283.1"/>
    </source>
</evidence>
<reference evidence="11 13" key="1">
    <citation type="submission" date="2015-11" db="EMBL/GenBank/DDBJ databases">
        <title>Genomic analysis of 38 Legionella species identifies large and diverse effector repertoires.</title>
        <authorList>
            <person name="Burstein D."/>
            <person name="Amaro F."/>
            <person name="Zusman T."/>
            <person name="Lifshitz Z."/>
            <person name="Cohen O."/>
            <person name="Gilbert J.A."/>
            <person name="Pupko T."/>
            <person name="Shuman H.A."/>
            <person name="Segal G."/>
        </authorList>
    </citation>
    <scope>NUCLEOTIDE SEQUENCE [LARGE SCALE GENOMIC DNA]</scope>
    <source>
        <strain evidence="11 13">Bercovier 4</strain>
    </source>
</reference>
<evidence type="ECO:0000256" key="4">
    <source>
        <dbReference type="ARBA" id="ARBA00022519"/>
    </source>
</evidence>
<dbReference type="RefSeq" id="WP_058501517.1">
    <property type="nucleotide sequence ID" value="NZ_CAAAJA010000047.1"/>
</dbReference>
<keyword evidence="8 9" id="KW-0472">Membrane</keyword>
<dbReference type="Proteomes" id="UP000054761">
    <property type="component" value="Unassembled WGS sequence"/>
</dbReference>
<keyword evidence="2" id="KW-0813">Transport</keyword>
<dbReference type="GO" id="GO:0015031">
    <property type="term" value="P:protein transport"/>
    <property type="evidence" value="ECO:0007669"/>
    <property type="project" value="UniProtKB-KW"/>
</dbReference>
<protein>
    <submittedName>
        <fullName evidence="11">General secretion pathway protein C</fullName>
    </submittedName>
    <submittedName>
        <fullName evidence="12">General secretion pathway protein GspC</fullName>
    </submittedName>
</protein>
<evidence type="ECO:0000259" key="10">
    <source>
        <dbReference type="Pfam" id="PF11356"/>
    </source>
</evidence>
<dbReference type="Proteomes" id="UP000295517">
    <property type="component" value="Chromosome"/>
</dbReference>
<organism evidence="11 13">
    <name type="scientific">Legionella israelensis</name>
    <dbReference type="NCBI Taxonomy" id="454"/>
    <lineage>
        <taxon>Bacteria</taxon>
        <taxon>Pseudomonadati</taxon>
        <taxon>Pseudomonadota</taxon>
        <taxon>Gammaproteobacteria</taxon>
        <taxon>Legionellales</taxon>
        <taxon>Legionellaceae</taxon>
        <taxon>Legionella</taxon>
    </lineage>
</organism>
<keyword evidence="5 9" id="KW-0812">Transmembrane</keyword>
<dbReference type="Gene3D" id="2.30.30.830">
    <property type="match status" value="1"/>
</dbReference>
<reference evidence="12 14" key="2">
    <citation type="submission" date="2019-03" db="EMBL/GenBank/DDBJ databases">
        <title>Diverse conjugative elements silence natural transformation in Legionella species.</title>
        <authorList>
            <person name="Durieux I."/>
            <person name="Ginevra C."/>
            <person name="Attaiech L."/>
            <person name="Picq K."/>
            <person name="Juan P.A."/>
            <person name="Jarraud S."/>
            <person name="Charpentier X."/>
        </authorList>
    </citation>
    <scope>NUCLEOTIDE SEQUENCE [LARGE SCALE GENOMIC DNA]</scope>
    <source>
        <strain evidence="12 14">HL-0427-4011</strain>
    </source>
</reference>
<dbReference type="EMBL" id="LNYH01000053">
    <property type="protein sequence ID" value="KTD26283.1"/>
    <property type="molecule type" value="Genomic_DNA"/>
</dbReference>
<feature type="domain" description="Type II secretion system protein GspC N-terminal" evidence="10">
    <location>
        <begin position="55"/>
        <end position="149"/>
    </location>
</feature>
<evidence type="ECO:0000256" key="2">
    <source>
        <dbReference type="ARBA" id="ARBA00022448"/>
    </source>
</evidence>
<evidence type="ECO:0000256" key="8">
    <source>
        <dbReference type="ARBA" id="ARBA00023136"/>
    </source>
</evidence>
<keyword evidence="6" id="KW-0653">Protein transport</keyword>
<comment type="subcellular location">
    <subcellularLocation>
        <location evidence="1">Cell inner membrane</location>
    </subcellularLocation>
</comment>
<sequence length="166" mass="18712">MKFDISFIWSGKYARWIIISACILFFSLILFEISSLFMLRDKIEASPDVPPLKVQSQSNDKIIYSSLFGDYVPTDLNEADIKQSMLNVELVGILFADKIEDSQVIIRDAGGEERNYRIGDSISGGAVIKRIMVDGILVEHNGSLERLNLPKQDLSFEPVARPLIEE</sequence>
<dbReference type="OrthoDB" id="5574088at2"/>
<proteinExistence type="predicted"/>
<name>A0A0W0W1L4_9GAMM</name>
<dbReference type="PATRIC" id="fig|454.4.peg.1246"/>
<keyword evidence="4" id="KW-0997">Cell inner membrane</keyword>
<evidence type="ECO:0000256" key="1">
    <source>
        <dbReference type="ARBA" id="ARBA00004533"/>
    </source>
</evidence>
<dbReference type="AlphaFoldDB" id="A0A0W0W1L4"/>
<evidence type="ECO:0000256" key="5">
    <source>
        <dbReference type="ARBA" id="ARBA00022692"/>
    </source>
</evidence>